<dbReference type="InterPro" id="IPR036866">
    <property type="entry name" value="RibonucZ/Hydroxyglut_hydro"/>
</dbReference>
<dbReference type="GO" id="GO:0016787">
    <property type="term" value="F:hydrolase activity"/>
    <property type="evidence" value="ECO:0007669"/>
    <property type="project" value="UniProtKB-KW"/>
</dbReference>
<evidence type="ECO:0000256" key="1">
    <source>
        <dbReference type="ARBA" id="ARBA00001947"/>
    </source>
</evidence>
<dbReference type="Gene3D" id="3.60.15.10">
    <property type="entry name" value="Ribonuclease Z/Hydroxyacylglutathione hydrolase-like"/>
    <property type="match status" value="1"/>
</dbReference>
<name>A0A650CLE0_9CREN</name>
<evidence type="ECO:0000313" key="5">
    <source>
        <dbReference type="Proteomes" id="UP000423396"/>
    </source>
</evidence>
<keyword evidence="2" id="KW-0540">Nuclease</keyword>
<reference evidence="4 5" key="1">
    <citation type="submission" date="2019-10" db="EMBL/GenBank/DDBJ databases">
        <title>Genome Sequences from Six Type Strain Members of the Archaeal Family Sulfolobaceae: Acidianus ambivalens, Acidianus infernus, Metallosphaera prunae, Stygiolobus azoricus, Sulfolobus metallicus, and Sulfurisphaera ohwakuensis.</title>
        <authorList>
            <person name="Counts J.A."/>
            <person name="Kelly R.M."/>
        </authorList>
    </citation>
    <scope>NUCLEOTIDE SEQUENCE [LARGE SCALE GENOMIC DNA]</scope>
    <source>
        <strain evidence="4 5">FC6</strain>
    </source>
</reference>
<feature type="domain" description="Metallo-beta-lactamase" evidence="3">
    <location>
        <begin position="6"/>
        <end position="175"/>
    </location>
</feature>
<dbReference type="SMART" id="SM00849">
    <property type="entry name" value="Lactamase_B"/>
    <property type="match status" value="1"/>
</dbReference>
<evidence type="ECO:0000259" key="3">
    <source>
        <dbReference type="SMART" id="SM00849"/>
    </source>
</evidence>
<dbReference type="GO" id="GO:0004521">
    <property type="term" value="F:RNA endonuclease activity"/>
    <property type="evidence" value="ECO:0007669"/>
    <property type="project" value="TreeGrafter"/>
</dbReference>
<accession>A0A650CLE0</accession>
<dbReference type="EMBL" id="CP045483">
    <property type="protein sequence ID" value="QGR18694.1"/>
    <property type="molecule type" value="Genomic_DNA"/>
</dbReference>
<dbReference type="RefSeq" id="WP_156004909.1">
    <property type="nucleotide sequence ID" value="NZ_CP045483.1"/>
</dbReference>
<dbReference type="PANTHER" id="PTHR11203">
    <property type="entry name" value="CLEAVAGE AND POLYADENYLATION SPECIFICITY FACTOR FAMILY MEMBER"/>
    <property type="match status" value="1"/>
</dbReference>
<dbReference type="InterPro" id="IPR001279">
    <property type="entry name" value="Metallo-B-lactamas"/>
</dbReference>
<organism evidence="4 5">
    <name type="scientific">Stygiolobus azoricus</name>
    <dbReference type="NCBI Taxonomy" id="41675"/>
    <lineage>
        <taxon>Archaea</taxon>
        <taxon>Thermoproteota</taxon>
        <taxon>Thermoprotei</taxon>
        <taxon>Sulfolobales</taxon>
        <taxon>Sulfolobaceae</taxon>
        <taxon>Stygiolobus</taxon>
    </lineage>
</organism>
<dbReference type="Proteomes" id="UP000423396">
    <property type="component" value="Chromosome"/>
</dbReference>
<keyword evidence="5" id="KW-1185">Reference proteome</keyword>
<protein>
    <submittedName>
        <fullName evidence="4">MBL fold metallo-hydrolase</fullName>
    </submittedName>
</protein>
<evidence type="ECO:0000256" key="2">
    <source>
        <dbReference type="ARBA" id="ARBA00022722"/>
    </source>
</evidence>
<gene>
    <name evidence="4" type="ORF">D1868_00895</name>
</gene>
<dbReference type="PANTHER" id="PTHR11203:SF51">
    <property type="entry name" value="CLEAVAGE AND POLYADENYLATION SPECIFICITY FACTOR"/>
    <property type="match status" value="1"/>
</dbReference>
<dbReference type="SUPFAM" id="SSF56281">
    <property type="entry name" value="Metallo-hydrolase/oxidoreductase"/>
    <property type="match status" value="1"/>
</dbReference>
<keyword evidence="4" id="KW-0378">Hydrolase</keyword>
<dbReference type="GeneID" id="42797591"/>
<dbReference type="OrthoDB" id="40950at2157"/>
<dbReference type="KEGG" id="sazo:D1868_00895"/>
<comment type="cofactor">
    <cofactor evidence="1">
        <name>Zn(2+)</name>
        <dbReference type="ChEBI" id="CHEBI:29105"/>
    </cofactor>
</comment>
<dbReference type="InterPro" id="IPR050698">
    <property type="entry name" value="MBL"/>
</dbReference>
<evidence type="ECO:0000313" key="4">
    <source>
        <dbReference type="EMBL" id="QGR18694.1"/>
    </source>
</evidence>
<sequence length="331" mass="37596">MFDIQDNGAILVGNNFVIDGHYKRLFRAVTHFHADHINELNKSIKECTSIIASPITIESLQVLGYNVPKHKQLPLNYGVKVDLLGEKIKLERAEHIMGASQVVIETEKGIEIAYTGDFRNPGKGTPILNPDVLIIDVTYGNPNFVRKYKDDIEMLFADYVADALLKGPVTIYAYYGKLQEVMKVLRKYNVDAPFVVENKVEKLTAIAEKYGEMVGKFVNKNTEEGKKIIKDGWYVEFKHATEFKRRTKTTTNFLLDGWLVKDFIKPVDSNSFIIGFSSHGDFEDNLKYVEMTTADLVILDGSRSKYAYDFAVYVTKYYRKKVKVLPSSSGS</sequence>
<proteinExistence type="predicted"/>
<dbReference type="AlphaFoldDB" id="A0A650CLE0"/>